<dbReference type="Pfam" id="PF08359">
    <property type="entry name" value="TetR_C_4"/>
    <property type="match status" value="1"/>
</dbReference>
<evidence type="ECO:0000313" key="5">
    <source>
        <dbReference type="Proteomes" id="UP000198744"/>
    </source>
</evidence>
<dbReference type="PROSITE" id="PS50977">
    <property type="entry name" value="HTH_TETR_2"/>
    <property type="match status" value="1"/>
</dbReference>
<dbReference type="PANTHER" id="PTHR30328:SF54">
    <property type="entry name" value="HTH-TYPE TRANSCRIPTIONAL REPRESSOR SCO4008"/>
    <property type="match status" value="1"/>
</dbReference>
<organism evidence="4 5">
    <name type="scientific">Syntrophus gentianae</name>
    <dbReference type="NCBI Taxonomy" id="43775"/>
    <lineage>
        <taxon>Bacteria</taxon>
        <taxon>Pseudomonadati</taxon>
        <taxon>Thermodesulfobacteriota</taxon>
        <taxon>Syntrophia</taxon>
        <taxon>Syntrophales</taxon>
        <taxon>Syntrophaceae</taxon>
        <taxon>Syntrophus</taxon>
    </lineage>
</organism>
<dbReference type="Gene3D" id="1.10.10.60">
    <property type="entry name" value="Homeodomain-like"/>
    <property type="match status" value="1"/>
</dbReference>
<sequence>MLTVIKKKDLRKQQILQAAIDVFGKSNFQSASISEIAQKANIAEGTIYQYFKNKEDLFFSIPAQKTESFCDELDLHIEGIHDAFNKLRKLTWYYLYFFKTNPDYARILMLEMRVNKSFFKSRTFGKVQVFNDKVLEIIKEGQEENFIRNDMKGHVIREVLLGFLEHRVTRWLLKEEKYDLLANYGEIFDLVFNGIKSPNAERRHM</sequence>
<protein>
    <submittedName>
        <fullName evidence="4">DNA-binding transcriptional regulator, AcrR family</fullName>
    </submittedName>
</protein>
<dbReference type="PRINTS" id="PR00455">
    <property type="entry name" value="HTHTETR"/>
</dbReference>
<dbReference type="InterPro" id="IPR050109">
    <property type="entry name" value="HTH-type_TetR-like_transc_reg"/>
</dbReference>
<keyword evidence="5" id="KW-1185">Reference proteome</keyword>
<gene>
    <name evidence="4" type="ORF">SAMN04489760_104105</name>
</gene>
<dbReference type="InterPro" id="IPR001647">
    <property type="entry name" value="HTH_TetR"/>
</dbReference>
<evidence type="ECO:0000256" key="1">
    <source>
        <dbReference type="ARBA" id="ARBA00023125"/>
    </source>
</evidence>
<dbReference type="Gene3D" id="1.10.357.10">
    <property type="entry name" value="Tetracycline Repressor, domain 2"/>
    <property type="match status" value="1"/>
</dbReference>
<dbReference type="PANTHER" id="PTHR30328">
    <property type="entry name" value="TRANSCRIPTIONAL REPRESSOR"/>
    <property type="match status" value="1"/>
</dbReference>
<dbReference type="Pfam" id="PF00440">
    <property type="entry name" value="TetR_N"/>
    <property type="match status" value="1"/>
</dbReference>
<dbReference type="OrthoDB" id="9812993at2"/>
<dbReference type="STRING" id="43775.SAMN04489760_104105"/>
<keyword evidence="1 2" id="KW-0238">DNA-binding</keyword>
<dbReference type="SUPFAM" id="SSF48498">
    <property type="entry name" value="Tetracyclin repressor-like, C-terminal domain"/>
    <property type="match status" value="1"/>
</dbReference>
<reference evidence="4 5" key="1">
    <citation type="submission" date="2016-10" db="EMBL/GenBank/DDBJ databases">
        <authorList>
            <person name="de Groot N.N."/>
        </authorList>
    </citation>
    <scope>NUCLEOTIDE SEQUENCE [LARGE SCALE GENOMIC DNA]</scope>
    <source>
        <strain evidence="4 5">DSM 8423</strain>
    </source>
</reference>
<name>A0A1H7VQQ1_9BACT</name>
<dbReference type="SUPFAM" id="SSF46689">
    <property type="entry name" value="Homeodomain-like"/>
    <property type="match status" value="1"/>
</dbReference>
<dbReference type="InterPro" id="IPR009057">
    <property type="entry name" value="Homeodomain-like_sf"/>
</dbReference>
<dbReference type="GO" id="GO:0003677">
    <property type="term" value="F:DNA binding"/>
    <property type="evidence" value="ECO:0007669"/>
    <property type="project" value="UniProtKB-UniRule"/>
</dbReference>
<evidence type="ECO:0000259" key="3">
    <source>
        <dbReference type="PROSITE" id="PS50977"/>
    </source>
</evidence>
<evidence type="ECO:0000256" key="2">
    <source>
        <dbReference type="PROSITE-ProRule" id="PRU00335"/>
    </source>
</evidence>
<feature type="DNA-binding region" description="H-T-H motif" evidence="2">
    <location>
        <begin position="32"/>
        <end position="51"/>
    </location>
</feature>
<dbReference type="InterPro" id="IPR013570">
    <property type="entry name" value="Tscrpt_reg_YsiA_C"/>
</dbReference>
<evidence type="ECO:0000313" key="4">
    <source>
        <dbReference type="EMBL" id="SEM11118.1"/>
    </source>
</evidence>
<dbReference type="AlphaFoldDB" id="A0A1H7VQQ1"/>
<dbReference type="InterPro" id="IPR036271">
    <property type="entry name" value="Tet_transcr_reg_TetR-rel_C_sf"/>
</dbReference>
<dbReference type="Proteomes" id="UP000198744">
    <property type="component" value="Unassembled WGS sequence"/>
</dbReference>
<accession>A0A1H7VQQ1</accession>
<dbReference type="EMBL" id="FOBS01000004">
    <property type="protein sequence ID" value="SEM11118.1"/>
    <property type="molecule type" value="Genomic_DNA"/>
</dbReference>
<proteinExistence type="predicted"/>
<feature type="domain" description="HTH tetR-type" evidence="3">
    <location>
        <begin position="9"/>
        <end position="69"/>
    </location>
</feature>